<feature type="domain" description="Response regulatory" evidence="18">
    <location>
        <begin position="854"/>
        <end position="968"/>
    </location>
</feature>
<evidence type="ECO:0000256" key="7">
    <source>
        <dbReference type="ARBA" id="ARBA00022692"/>
    </source>
</evidence>
<feature type="modified residue" description="4-aspartylphosphate" evidence="15">
    <location>
        <position position="903"/>
    </location>
</feature>
<dbReference type="InterPro" id="IPR003594">
    <property type="entry name" value="HATPase_dom"/>
</dbReference>
<evidence type="ECO:0000256" key="5">
    <source>
        <dbReference type="ARBA" id="ARBA00022553"/>
    </source>
</evidence>
<dbReference type="Gene3D" id="3.40.50.2300">
    <property type="match status" value="1"/>
</dbReference>
<evidence type="ECO:0000256" key="13">
    <source>
        <dbReference type="ARBA" id="ARBA00023136"/>
    </source>
</evidence>
<evidence type="ECO:0000256" key="1">
    <source>
        <dbReference type="ARBA" id="ARBA00000085"/>
    </source>
</evidence>
<keyword evidence="4" id="KW-1003">Cell membrane</keyword>
<evidence type="ECO:0000256" key="14">
    <source>
        <dbReference type="PROSITE-ProRule" id="PRU00110"/>
    </source>
</evidence>
<evidence type="ECO:0000259" key="18">
    <source>
        <dbReference type="PROSITE" id="PS50110"/>
    </source>
</evidence>
<dbReference type="PANTHER" id="PTHR45339:SF1">
    <property type="entry name" value="HYBRID SIGNAL TRANSDUCTION HISTIDINE KINASE J"/>
    <property type="match status" value="1"/>
</dbReference>
<dbReference type="PRINTS" id="PR00344">
    <property type="entry name" value="BCTRLSENSOR"/>
</dbReference>
<keyword evidence="9 20" id="KW-0418">Kinase</keyword>
<dbReference type="Pfam" id="PF02518">
    <property type="entry name" value="HATPase_c"/>
    <property type="match status" value="1"/>
</dbReference>
<dbReference type="InterPro" id="IPR003661">
    <property type="entry name" value="HisK_dim/P_dom"/>
</dbReference>
<keyword evidence="13 16" id="KW-0472">Membrane</keyword>
<dbReference type="InterPro" id="IPR005467">
    <property type="entry name" value="His_kinase_dom"/>
</dbReference>
<evidence type="ECO:0000313" key="21">
    <source>
        <dbReference type="Proteomes" id="UP000583387"/>
    </source>
</evidence>
<dbReference type="CDD" id="cd17546">
    <property type="entry name" value="REC_hyHK_CKI1_RcsC-like"/>
    <property type="match status" value="1"/>
</dbReference>
<evidence type="ECO:0000256" key="6">
    <source>
        <dbReference type="ARBA" id="ARBA00022679"/>
    </source>
</evidence>
<comment type="caution">
    <text evidence="20">The sequence shown here is derived from an EMBL/GenBank/DDBJ whole genome shotgun (WGS) entry which is preliminary data.</text>
</comment>
<dbReference type="AlphaFoldDB" id="A0A7U7EMU6"/>
<dbReference type="InterPro" id="IPR004358">
    <property type="entry name" value="Sig_transdc_His_kin-like_C"/>
</dbReference>
<accession>A0A7U7EMU6</accession>
<dbReference type="InterPro" id="IPR036890">
    <property type="entry name" value="HATPase_C_sf"/>
</dbReference>
<comment type="subcellular location">
    <subcellularLocation>
        <location evidence="2">Cell membrane</location>
        <topology evidence="2">Multi-pass membrane protein</topology>
    </subcellularLocation>
</comment>
<dbReference type="EMBL" id="CAJFCI010000043">
    <property type="protein sequence ID" value="CAD5107939.1"/>
    <property type="molecule type" value="Genomic_DNA"/>
</dbReference>
<keyword evidence="8" id="KW-0547">Nucleotide-binding</keyword>
<dbReference type="Gene3D" id="1.10.287.130">
    <property type="match status" value="1"/>
</dbReference>
<dbReference type="InterPro" id="IPR011006">
    <property type="entry name" value="CheY-like_superfamily"/>
</dbReference>
<proteinExistence type="predicted"/>
<dbReference type="Gene3D" id="1.20.120.160">
    <property type="entry name" value="HPT domain"/>
    <property type="match status" value="1"/>
</dbReference>
<dbReference type="InterPro" id="IPR036097">
    <property type="entry name" value="HisK_dim/P_sf"/>
</dbReference>
<dbReference type="SUPFAM" id="SSF47384">
    <property type="entry name" value="Homodimeric domain of signal transducing histidine kinase"/>
    <property type="match status" value="1"/>
</dbReference>
<keyword evidence="21" id="KW-1185">Reference proteome</keyword>
<organism evidence="20 21">
    <name type="scientific">Zestomonas carbonaria</name>
    <dbReference type="NCBI Taxonomy" id="2762745"/>
    <lineage>
        <taxon>Bacteria</taxon>
        <taxon>Pseudomonadati</taxon>
        <taxon>Pseudomonadota</taxon>
        <taxon>Gammaproteobacteria</taxon>
        <taxon>Pseudomonadales</taxon>
        <taxon>Pseudomonadaceae</taxon>
        <taxon>Zestomonas</taxon>
    </lineage>
</organism>
<dbReference type="InterPro" id="IPR036641">
    <property type="entry name" value="HPT_dom_sf"/>
</dbReference>
<evidence type="ECO:0000256" key="16">
    <source>
        <dbReference type="SAM" id="Phobius"/>
    </source>
</evidence>
<feature type="modified residue" description="Phosphohistidine" evidence="14">
    <location>
        <position position="1029"/>
    </location>
</feature>
<evidence type="ECO:0000256" key="11">
    <source>
        <dbReference type="ARBA" id="ARBA00022989"/>
    </source>
</evidence>
<dbReference type="FunFam" id="3.30.565.10:FF:000010">
    <property type="entry name" value="Sensor histidine kinase RcsC"/>
    <property type="match status" value="1"/>
</dbReference>
<dbReference type="SUPFAM" id="SSF52172">
    <property type="entry name" value="CheY-like"/>
    <property type="match status" value="1"/>
</dbReference>
<evidence type="ECO:0000256" key="8">
    <source>
        <dbReference type="ARBA" id="ARBA00022741"/>
    </source>
</evidence>
<evidence type="ECO:0000256" key="9">
    <source>
        <dbReference type="ARBA" id="ARBA00022777"/>
    </source>
</evidence>
<dbReference type="PROSITE" id="PS50894">
    <property type="entry name" value="HPT"/>
    <property type="match status" value="1"/>
</dbReference>
<dbReference type="Pfam" id="PF00512">
    <property type="entry name" value="HisKA"/>
    <property type="match status" value="1"/>
</dbReference>
<dbReference type="Proteomes" id="UP000583387">
    <property type="component" value="Unassembled WGS sequence"/>
</dbReference>
<dbReference type="SUPFAM" id="SSF47226">
    <property type="entry name" value="Histidine-containing phosphotransfer domain, HPT domain"/>
    <property type="match status" value="1"/>
</dbReference>
<comment type="catalytic activity">
    <reaction evidence="1">
        <text>ATP + protein L-histidine = ADP + protein N-phospho-L-histidine.</text>
        <dbReference type="EC" id="2.7.13.3"/>
    </reaction>
</comment>
<evidence type="ECO:0000256" key="12">
    <source>
        <dbReference type="ARBA" id="ARBA00023012"/>
    </source>
</evidence>
<dbReference type="GO" id="GO:0005886">
    <property type="term" value="C:plasma membrane"/>
    <property type="evidence" value="ECO:0007669"/>
    <property type="project" value="UniProtKB-SubCell"/>
</dbReference>
<dbReference type="Gene3D" id="3.30.565.10">
    <property type="entry name" value="Histidine kinase-like ATPase, C-terminal domain"/>
    <property type="match status" value="1"/>
</dbReference>
<dbReference type="Pfam" id="PF00072">
    <property type="entry name" value="Response_reg"/>
    <property type="match status" value="1"/>
</dbReference>
<dbReference type="EC" id="2.7.13.3" evidence="3"/>
<evidence type="ECO:0000259" key="19">
    <source>
        <dbReference type="PROSITE" id="PS50894"/>
    </source>
</evidence>
<evidence type="ECO:0000256" key="2">
    <source>
        <dbReference type="ARBA" id="ARBA00004651"/>
    </source>
</evidence>
<protein>
    <recommendedName>
        <fullName evidence="3">histidine kinase</fullName>
        <ecNumber evidence="3">2.7.13.3</ecNumber>
    </recommendedName>
</protein>
<reference evidence="20 21" key="1">
    <citation type="submission" date="2020-08" db="EMBL/GenBank/DDBJ databases">
        <authorList>
            <person name="Criscuolo A."/>
        </authorList>
    </citation>
    <scope>NUCLEOTIDE SEQUENCE [LARGE SCALE GENOMIC DNA]</scope>
    <source>
        <strain evidence="20">CIP111764</strain>
    </source>
</reference>
<dbReference type="SMART" id="SM00448">
    <property type="entry name" value="REC"/>
    <property type="match status" value="1"/>
</dbReference>
<sequence>MAPDNGSIHKLASTSLRLNIVLLCALPLAVLLIGITYWALGRVVQEEKDKINFHFSRLIGDILEHEKFLMRETRPGALPSESGAKEQDIVPVRGRLLARIDGLEIHEGREFSFAMPFTLAQRRRHLELGDHPRPFSLGVRLANFYSSYWSISRYPSPQVVLFDMNSSTSLAVPSIGNFPGHNALTRETYQAVMERIRDGVQQSRRPEEDTSVQWGVARRYSGDDANLELLGFTTLDVPDSLWWVGDQTRHVVAVSLLDLERIDDFEQILARAVFDEMALISPRGDVLVDSQAMPQDYDEGMTFTANGLLFKLSSAPQNGWVALYRVDYRSLFRTAKWPLLGILALLLGSLGGGWYMVRWYARRVVEPANRAHRYIVESDAFSRDVIQTAPVALCVMRRSDHQVVMQNRLAELWLGDAQNITRMSRDWDFSTAPGEAGGEVCAVVNGRYLCASFAPTRYNGEDVELCAFNDITAHKEAQLALAEAKRSADAASEAKTLFLATMSHEIRTPLYGVLGTLELLGLTELTQQQEEYLRTIQRSSSTLLQLISDVLDVSKIEAGQMALEEVEFSPLELAEEVMRGYAAVAEGKHLQFYACVDAEVPGLVRGDAARIRQILNNLLSNALKFTDIGRVVLRLKPIEFGDGWVELQWQVTDTGIGISEEQQERLFEPFYQVHGHQHTISGTGLGLSICWSLTRMMDGSLRVISEVGLGSSFTLRLPLEVVDTRQRAAEGIQLLRESVYVRAPLKELAACLCAWVERWGATAIAVALLPNSPPEGSVLLDLLPDGLPESTWAGPRVSALLDGGYLPQRVGQDWQVNIHHLRGIGQALRLAQRGEAVMEMADEPAPRLEKLGLRILVAEDNPINQVLLKEQLEELGCSVVLAANGREALRHWGAGDFDLLLTDVNMPEMNGYELVKALRQQGVDIPIIGVTANATREEGERCMAVGMNAWLVKPMSLCTLHGGLRRVCGGMPPAVSPPSASVAADEAVDRIQVSEKMRGLFLKTMRQDTQSLREALLRGDLGDVRQMLHRLRGALAVVQAHGLAEACGSVEEDLLAESPGPDLSAKVAALMERIGAALEDI</sequence>
<keyword evidence="6 20" id="KW-0808">Transferase</keyword>
<keyword evidence="7 16" id="KW-0812">Transmembrane</keyword>
<evidence type="ECO:0000313" key="20">
    <source>
        <dbReference type="EMBL" id="CAD5107939.1"/>
    </source>
</evidence>
<keyword evidence="12" id="KW-0902">Two-component regulatory system</keyword>
<dbReference type="Pfam" id="PF01627">
    <property type="entry name" value="Hpt"/>
    <property type="match status" value="1"/>
</dbReference>
<evidence type="ECO:0000256" key="3">
    <source>
        <dbReference type="ARBA" id="ARBA00012438"/>
    </source>
</evidence>
<dbReference type="PROSITE" id="PS50109">
    <property type="entry name" value="HIS_KIN"/>
    <property type="match status" value="1"/>
</dbReference>
<keyword evidence="5 15" id="KW-0597">Phosphoprotein</keyword>
<evidence type="ECO:0000259" key="17">
    <source>
        <dbReference type="PROSITE" id="PS50109"/>
    </source>
</evidence>
<dbReference type="RefSeq" id="WP_187671276.1">
    <property type="nucleotide sequence ID" value="NZ_CAJFCI010000043.1"/>
</dbReference>
<dbReference type="CDD" id="cd16922">
    <property type="entry name" value="HATPase_EvgS-ArcB-TorS-like"/>
    <property type="match status" value="1"/>
</dbReference>
<name>A0A7U7EMU6_9GAMM</name>
<dbReference type="SUPFAM" id="SSF55874">
    <property type="entry name" value="ATPase domain of HSP90 chaperone/DNA topoisomerase II/histidine kinase"/>
    <property type="match status" value="1"/>
</dbReference>
<dbReference type="CDD" id="cd00082">
    <property type="entry name" value="HisKA"/>
    <property type="match status" value="1"/>
</dbReference>
<feature type="transmembrane region" description="Helical" evidence="16">
    <location>
        <begin position="20"/>
        <end position="40"/>
    </location>
</feature>
<dbReference type="SMART" id="SM00387">
    <property type="entry name" value="HATPase_c"/>
    <property type="match status" value="1"/>
</dbReference>
<feature type="transmembrane region" description="Helical" evidence="16">
    <location>
        <begin position="337"/>
        <end position="357"/>
    </location>
</feature>
<keyword evidence="11 16" id="KW-1133">Transmembrane helix</keyword>
<evidence type="ECO:0000256" key="10">
    <source>
        <dbReference type="ARBA" id="ARBA00022840"/>
    </source>
</evidence>
<dbReference type="FunFam" id="1.10.287.130:FF:000004">
    <property type="entry name" value="Ethylene receptor 1"/>
    <property type="match status" value="1"/>
</dbReference>
<gene>
    <name evidence="20" type="primary">rcsC_6</name>
    <name evidence="20" type="ORF">PSEWESI4_02222</name>
</gene>
<evidence type="ECO:0000256" key="15">
    <source>
        <dbReference type="PROSITE-ProRule" id="PRU00169"/>
    </source>
</evidence>
<evidence type="ECO:0000256" key="4">
    <source>
        <dbReference type="ARBA" id="ARBA00022475"/>
    </source>
</evidence>
<feature type="domain" description="Histidine kinase" evidence="17">
    <location>
        <begin position="501"/>
        <end position="721"/>
    </location>
</feature>
<dbReference type="InterPro" id="IPR008207">
    <property type="entry name" value="Sig_transdc_His_kin_Hpt_dom"/>
</dbReference>
<dbReference type="SMART" id="SM00388">
    <property type="entry name" value="HisKA"/>
    <property type="match status" value="1"/>
</dbReference>
<dbReference type="GO" id="GO:0005524">
    <property type="term" value="F:ATP binding"/>
    <property type="evidence" value="ECO:0007669"/>
    <property type="project" value="UniProtKB-KW"/>
</dbReference>
<keyword evidence="10" id="KW-0067">ATP-binding</keyword>
<feature type="domain" description="HPt" evidence="19">
    <location>
        <begin position="990"/>
        <end position="1081"/>
    </location>
</feature>
<dbReference type="GO" id="GO:0000155">
    <property type="term" value="F:phosphorelay sensor kinase activity"/>
    <property type="evidence" value="ECO:0007669"/>
    <property type="project" value="InterPro"/>
</dbReference>
<dbReference type="PANTHER" id="PTHR45339">
    <property type="entry name" value="HYBRID SIGNAL TRANSDUCTION HISTIDINE KINASE J"/>
    <property type="match status" value="1"/>
</dbReference>
<dbReference type="InterPro" id="IPR001789">
    <property type="entry name" value="Sig_transdc_resp-reg_receiver"/>
</dbReference>
<dbReference type="PROSITE" id="PS50110">
    <property type="entry name" value="RESPONSE_REGULATORY"/>
    <property type="match status" value="1"/>
</dbReference>